<evidence type="ECO:0000313" key="3">
    <source>
        <dbReference type="EMBL" id="GAA3856783.1"/>
    </source>
</evidence>
<evidence type="ECO:0000313" key="4">
    <source>
        <dbReference type="Proteomes" id="UP001399917"/>
    </source>
</evidence>
<dbReference type="PANTHER" id="PTHR38340">
    <property type="entry name" value="S-LAYER PROTEIN"/>
    <property type="match status" value="1"/>
</dbReference>
<dbReference type="RefSeq" id="WP_344842948.1">
    <property type="nucleotide sequence ID" value="NZ_BAABDF010000003.1"/>
</dbReference>
<keyword evidence="4" id="KW-1185">Reference proteome</keyword>
<dbReference type="PANTHER" id="PTHR38340:SF1">
    <property type="entry name" value="S-LAYER PROTEIN"/>
    <property type="match status" value="1"/>
</dbReference>
<proteinExistence type="predicted"/>
<comment type="caution">
    <text evidence="3">The sequence shown here is derived from an EMBL/GenBank/DDBJ whole genome shotgun (WGS) entry which is preliminary data.</text>
</comment>
<dbReference type="PRINTS" id="PR00313">
    <property type="entry name" value="CABNDNGRPT"/>
</dbReference>
<reference evidence="4" key="1">
    <citation type="journal article" date="2019" name="Int. J. Syst. Evol. Microbiol.">
        <title>The Global Catalogue of Microorganisms (GCM) 10K type strain sequencing project: providing services to taxonomists for standard genome sequencing and annotation.</title>
        <authorList>
            <consortium name="The Broad Institute Genomics Platform"/>
            <consortium name="The Broad Institute Genome Sequencing Center for Infectious Disease"/>
            <person name="Wu L."/>
            <person name="Ma J."/>
        </authorList>
    </citation>
    <scope>NUCLEOTIDE SEQUENCE [LARGE SCALE GENOMIC DNA]</scope>
    <source>
        <strain evidence="4">JCM 17190</strain>
    </source>
</reference>
<dbReference type="SUPFAM" id="SSF51120">
    <property type="entry name" value="beta-Roll"/>
    <property type="match status" value="2"/>
</dbReference>
<organism evidence="3 4">
    <name type="scientific">Celeribacter arenosi</name>
    <dbReference type="NCBI Taxonomy" id="792649"/>
    <lineage>
        <taxon>Bacteria</taxon>
        <taxon>Pseudomonadati</taxon>
        <taxon>Pseudomonadota</taxon>
        <taxon>Alphaproteobacteria</taxon>
        <taxon>Rhodobacterales</taxon>
        <taxon>Roseobacteraceae</taxon>
        <taxon>Celeribacter</taxon>
    </lineage>
</organism>
<comment type="subcellular location">
    <subcellularLocation>
        <location evidence="1">Secreted</location>
    </subcellularLocation>
</comment>
<dbReference type="Gene3D" id="2.150.10.10">
    <property type="entry name" value="Serralysin-like metalloprotease, C-terminal"/>
    <property type="match status" value="1"/>
</dbReference>
<accession>A0ABP7JY66</accession>
<evidence type="ECO:0008006" key="5">
    <source>
        <dbReference type="Google" id="ProtNLM"/>
    </source>
</evidence>
<evidence type="ECO:0000256" key="1">
    <source>
        <dbReference type="ARBA" id="ARBA00004613"/>
    </source>
</evidence>
<gene>
    <name evidence="3" type="ORF">GCM10022404_04650</name>
</gene>
<dbReference type="InterPro" id="IPR001343">
    <property type="entry name" value="Hemolysn_Ca-bd"/>
</dbReference>
<sequence>MLWALALLGLLPGMFSFGEDDLDEGDVSADDAAPDTAGDPMPFSRDMITDAFVATDPVEIDDLLDETVMDFADSDPDTLLTGTELGDDFLVAAGSGHTTLADFEAGDDHLTLSLDAQETGIFSVTPLINETGEPMGTTLAFDSENSAFSVSFIGHDALPEDDITLSVVDPQSGDETLYSLAEYADELTITPNDPDAPSERGPMGNFTDTLLSTNDVEAATNPGPIGEVTDMPLSPEVDDDPVVGAATGATVTHQLGEDGETLVLANDPFQGGTDATVTQSGDEFTITTEGTLNQVTGGAGNDTIATGDDAAHVDAGAGNDVIYGGDGSAILAGGAGNDTLHAGHDTGSTYVLDGGEGADQLIGGAADDVLLMDDDDTATGGDGSDDFWIKIDNADPTSRASITDFQPGEDNLRLTVDDGQAADYPLDVSVAQSEDGLSTLVSINGEVVAFLQGAPDVGVSDVIVERATA</sequence>
<dbReference type="InterPro" id="IPR011049">
    <property type="entry name" value="Serralysin-like_metalloprot_C"/>
</dbReference>
<keyword evidence="2" id="KW-0964">Secreted</keyword>
<name>A0ABP7JY66_9RHOB</name>
<dbReference type="Pfam" id="PF00353">
    <property type="entry name" value="HemolysinCabind"/>
    <property type="match status" value="2"/>
</dbReference>
<evidence type="ECO:0000256" key="2">
    <source>
        <dbReference type="ARBA" id="ARBA00022525"/>
    </source>
</evidence>
<dbReference type="Proteomes" id="UP001399917">
    <property type="component" value="Unassembled WGS sequence"/>
</dbReference>
<dbReference type="InterPro" id="IPR050557">
    <property type="entry name" value="RTX_toxin/Mannuronan_C5-epim"/>
</dbReference>
<protein>
    <recommendedName>
        <fullName evidence="5">Hemolysin-type calcium-binding repeat-containing protein</fullName>
    </recommendedName>
</protein>
<dbReference type="EMBL" id="BAABDF010000003">
    <property type="protein sequence ID" value="GAA3856783.1"/>
    <property type="molecule type" value="Genomic_DNA"/>
</dbReference>